<organism evidence="9 10">
    <name type="scientific">Embleya scabrispora</name>
    <dbReference type="NCBI Taxonomy" id="159449"/>
    <lineage>
        <taxon>Bacteria</taxon>
        <taxon>Bacillati</taxon>
        <taxon>Actinomycetota</taxon>
        <taxon>Actinomycetes</taxon>
        <taxon>Kitasatosporales</taxon>
        <taxon>Streptomycetaceae</taxon>
        <taxon>Embleya</taxon>
    </lineage>
</organism>
<sequence>MGGFPATAASQPAPPPLIHSPRPHGAVDPERARSFLERFLRETKSPVDPTSRWREIAEQIRDTGTYTHTSAELTWGARVAWRNSARCIGRLYWNSLAVRDRRHVSRPDEVAAQCAGHLRETWRGGRIRPTLTVFAPDTPTGPRVRIWNEQLIRYAGYRRADGTRVGDGRNLGITDLAHELGWRGEGTAFDPLPLIIEGRDGRLRPYALPPDAIREIALSHPEHPGFADLGLRWHAVPAISNMRLEIGGVSYSAAPFNGWYMGTEIGARNLVDADRYDALPAIAALFALDTSSERTLWRDRALIELNRAVLHSFDTAGATITDHHTESARFLRHVEREAEAGRGCPADWSWIVPPVSGALTPVYHRYYDAHDEHTLTPAYVLDEAATRRAAGEVGGSGGDPQLCLIGTIGCYAADMSIDDPESDGRRQRTRRSREAMSDAAVELLLAHGLDGVTVEAVAERAGVTRRTFSRHFAGKEDAILAEFRENTARINDALRARPEAEPPLLAYRTAVADWLAIEYTSGDARLARHLELFRRVDGEPALFGAYQRIRIEAEAESVRVIAARLGVDPDHDPRPAVVVGAGAGTLVAALRAWARAGDPGALPALAARFFDALVGTLADPTGDVHPTSGNTRSTKVVNHP</sequence>
<dbReference type="Gene3D" id="1.10.10.60">
    <property type="entry name" value="Homeodomain-like"/>
    <property type="match status" value="1"/>
</dbReference>
<dbReference type="GO" id="GO:0004517">
    <property type="term" value="F:nitric-oxide synthase activity"/>
    <property type="evidence" value="ECO:0007669"/>
    <property type="project" value="InterPro"/>
</dbReference>
<dbReference type="Proteomes" id="UP000190037">
    <property type="component" value="Unassembled WGS sequence"/>
</dbReference>
<evidence type="ECO:0000256" key="3">
    <source>
        <dbReference type="ARBA" id="ARBA00023002"/>
    </source>
</evidence>
<keyword evidence="4" id="KW-0408">Iron</keyword>
<dbReference type="PROSITE" id="PS50977">
    <property type="entry name" value="HTH_TETR_2"/>
    <property type="match status" value="1"/>
</dbReference>
<comment type="caution">
    <text evidence="9">The sequence shown here is derived from an EMBL/GenBank/DDBJ whole genome shotgun (WGS) entry which is preliminary data.</text>
</comment>
<evidence type="ECO:0000256" key="2">
    <source>
        <dbReference type="ARBA" id="ARBA00022723"/>
    </source>
</evidence>
<dbReference type="Pfam" id="PF00440">
    <property type="entry name" value="TetR_N"/>
    <property type="match status" value="1"/>
</dbReference>
<dbReference type="PROSITE" id="PS01081">
    <property type="entry name" value="HTH_TETR_1"/>
    <property type="match status" value="1"/>
</dbReference>
<dbReference type="STRING" id="159449.B4N89_31465"/>
<keyword evidence="1" id="KW-0349">Heme</keyword>
<feature type="region of interest" description="Disordered" evidence="7">
    <location>
        <begin position="1"/>
        <end position="28"/>
    </location>
</feature>
<keyword evidence="2" id="KW-0479">Metal-binding</keyword>
<dbReference type="AlphaFoldDB" id="A0A1T3NPD6"/>
<dbReference type="InterPro" id="IPR044943">
    <property type="entry name" value="NOS_dom_1"/>
</dbReference>
<dbReference type="Gene3D" id="3.90.340.10">
    <property type="entry name" value="Nitric Oxide Synthase, Chain A, domain 1"/>
    <property type="match status" value="1"/>
</dbReference>
<evidence type="ECO:0000256" key="5">
    <source>
        <dbReference type="ARBA" id="ARBA00023125"/>
    </source>
</evidence>
<keyword evidence="3" id="KW-0560">Oxidoreductase</keyword>
<keyword evidence="10" id="KW-1185">Reference proteome</keyword>
<feature type="compositionally biased region" description="Low complexity" evidence="7">
    <location>
        <begin position="1"/>
        <end position="11"/>
    </location>
</feature>
<evidence type="ECO:0000256" key="7">
    <source>
        <dbReference type="SAM" id="MobiDB-lite"/>
    </source>
</evidence>
<dbReference type="GO" id="GO:0046872">
    <property type="term" value="F:metal ion binding"/>
    <property type="evidence" value="ECO:0007669"/>
    <property type="project" value="UniProtKB-KW"/>
</dbReference>
<dbReference type="InterPro" id="IPR001647">
    <property type="entry name" value="HTH_TetR"/>
</dbReference>
<dbReference type="InterPro" id="IPR044940">
    <property type="entry name" value="NOS_dom_2"/>
</dbReference>
<dbReference type="RefSeq" id="WP_078979885.1">
    <property type="nucleotide sequence ID" value="NZ_MWQN01000002.1"/>
</dbReference>
<dbReference type="SUPFAM" id="SSF46689">
    <property type="entry name" value="Homeodomain-like"/>
    <property type="match status" value="1"/>
</dbReference>
<dbReference type="InterPro" id="IPR044944">
    <property type="entry name" value="NOS_dom_3"/>
</dbReference>
<dbReference type="OrthoDB" id="3398374at2"/>
<dbReference type="InterPro" id="IPR041347">
    <property type="entry name" value="MftR_C"/>
</dbReference>
<dbReference type="PROSITE" id="PS60001">
    <property type="entry name" value="NOS"/>
    <property type="match status" value="1"/>
</dbReference>
<name>A0A1T3NPD6_9ACTN</name>
<dbReference type="InterPro" id="IPR004030">
    <property type="entry name" value="NOS_N"/>
</dbReference>
<dbReference type="Gene3D" id="3.90.1230.10">
    <property type="entry name" value="Nitric Oxide Synthase, Chain A, domain 3"/>
    <property type="match status" value="1"/>
</dbReference>
<feature type="domain" description="HTH tetR-type" evidence="8">
    <location>
        <begin position="430"/>
        <end position="490"/>
    </location>
</feature>
<dbReference type="CDD" id="cd00575">
    <property type="entry name" value="NOS_oxygenase"/>
    <property type="match status" value="1"/>
</dbReference>
<dbReference type="SUPFAM" id="SSF56512">
    <property type="entry name" value="Nitric oxide (NO) synthase oxygenase domain"/>
    <property type="match status" value="1"/>
</dbReference>
<protein>
    <recommendedName>
        <fullName evidence="8">HTH tetR-type domain-containing protein</fullName>
    </recommendedName>
</protein>
<evidence type="ECO:0000259" key="8">
    <source>
        <dbReference type="PROSITE" id="PS50977"/>
    </source>
</evidence>
<dbReference type="PANTHER" id="PTHR43410:SF1">
    <property type="entry name" value="NITRIC OXIDE SYNTHASE"/>
    <property type="match status" value="1"/>
</dbReference>
<feature type="DNA-binding region" description="H-T-H motif" evidence="6">
    <location>
        <begin position="453"/>
        <end position="472"/>
    </location>
</feature>
<dbReference type="PANTHER" id="PTHR43410">
    <property type="entry name" value="NITRIC OXIDE SYNTHASE OXYGENASE"/>
    <property type="match status" value="1"/>
</dbReference>
<reference evidence="9 10" key="1">
    <citation type="submission" date="2017-03" db="EMBL/GenBank/DDBJ databases">
        <title>Draft genome sequence of Streptomyces scabrisporus NF3, endophyte isolated from Amphipterygium adstringens.</title>
        <authorList>
            <person name="Vazquez M."/>
            <person name="Ceapa C.D."/>
            <person name="Rodriguez Luna D."/>
            <person name="Sanchez Esquivel S."/>
        </authorList>
    </citation>
    <scope>NUCLEOTIDE SEQUENCE [LARGE SCALE GENOMIC DNA]</scope>
    <source>
        <strain evidence="9 10">NF3</strain>
    </source>
</reference>
<dbReference type="EMBL" id="MWQN01000002">
    <property type="protein sequence ID" value="OPC78686.1"/>
    <property type="molecule type" value="Genomic_DNA"/>
</dbReference>
<evidence type="ECO:0000313" key="9">
    <source>
        <dbReference type="EMBL" id="OPC78686.1"/>
    </source>
</evidence>
<feature type="region of interest" description="Disordered" evidence="7">
    <location>
        <begin position="621"/>
        <end position="640"/>
    </location>
</feature>
<dbReference type="Gene3D" id="1.10.357.10">
    <property type="entry name" value="Tetracycline Repressor, domain 2"/>
    <property type="match status" value="1"/>
</dbReference>
<evidence type="ECO:0000313" key="10">
    <source>
        <dbReference type="Proteomes" id="UP000190037"/>
    </source>
</evidence>
<dbReference type="Gene3D" id="3.90.440.10">
    <property type="entry name" value="Nitric Oxide Synthase,Heme Domain,Chain A domain 2"/>
    <property type="match status" value="1"/>
</dbReference>
<dbReference type="Pfam" id="PF02898">
    <property type="entry name" value="NO_synthase"/>
    <property type="match status" value="1"/>
</dbReference>
<evidence type="ECO:0000256" key="1">
    <source>
        <dbReference type="ARBA" id="ARBA00022617"/>
    </source>
</evidence>
<feature type="compositionally biased region" description="Polar residues" evidence="7">
    <location>
        <begin position="627"/>
        <end position="640"/>
    </location>
</feature>
<dbReference type="GO" id="GO:0003677">
    <property type="term" value="F:DNA binding"/>
    <property type="evidence" value="ECO:0007669"/>
    <property type="project" value="UniProtKB-UniRule"/>
</dbReference>
<gene>
    <name evidence="9" type="ORF">B4N89_31465</name>
</gene>
<dbReference type="InterPro" id="IPR009057">
    <property type="entry name" value="Homeodomain-like_sf"/>
</dbReference>
<dbReference type="Pfam" id="PF17754">
    <property type="entry name" value="TetR_C_14"/>
    <property type="match status" value="1"/>
</dbReference>
<dbReference type="InterPro" id="IPR050607">
    <property type="entry name" value="NOS"/>
</dbReference>
<accession>A0A1T3NPD6</accession>
<dbReference type="PRINTS" id="PR00455">
    <property type="entry name" value="HTHTETR"/>
</dbReference>
<dbReference type="GO" id="GO:0006809">
    <property type="term" value="P:nitric oxide biosynthetic process"/>
    <property type="evidence" value="ECO:0007669"/>
    <property type="project" value="InterPro"/>
</dbReference>
<keyword evidence="5 6" id="KW-0238">DNA-binding</keyword>
<evidence type="ECO:0000256" key="6">
    <source>
        <dbReference type="PROSITE-ProRule" id="PRU00335"/>
    </source>
</evidence>
<dbReference type="InterPro" id="IPR036119">
    <property type="entry name" value="NOS_N_sf"/>
</dbReference>
<evidence type="ECO:0000256" key="4">
    <source>
        <dbReference type="ARBA" id="ARBA00023004"/>
    </source>
</evidence>
<dbReference type="InterPro" id="IPR023772">
    <property type="entry name" value="DNA-bd_HTH_TetR-type_CS"/>
</dbReference>
<proteinExistence type="predicted"/>